<dbReference type="Pfam" id="PF06203">
    <property type="entry name" value="CCT"/>
    <property type="match status" value="1"/>
</dbReference>
<comment type="subcellular location">
    <subcellularLocation>
        <location evidence="1">Nucleus</location>
    </subcellularLocation>
</comment>
<gene>
    <name evidence="5" type="ORF">CAUS1442_LOCUS2838</name>
</gene>
<sequence length="302" mass="33013">MDGACMKTHCRSLSYSSLTYQRLHQILHPSLFAILHPHETTAATFDFSTMTAESSSVSVKTETLEDLTAPASDASILQRDRGYSFEFFNFPSDELLPASPALPASSSELPDPTRADEPTSFTRPRGDSIIFDPISFQEGGIHEKNALMKPRASALAPTPAQIVSAEPNFSTANTGITATSLPQPVAPLSAPPRRAPVSYNAVVTPTSSNVSSQMATLPSSLNASTAAGTAPATFQMDLLNKGGRIGIYLPEARKARIARFHAKRKMRIWRKRIKYDCRKKLADSRPRIKGRFVKRSDMEEES</sequence>
<dbReference type="PANTHER" id="PTHR31319">
    <property type="entry name" value="ZINC FINGER PROTEIN CONSTANS-LIKE 4"/>
    <property type="match status" value="1"/>
</dbReference>
<feature type="region of interest" description="Disordered" evidence="3">
    <location>
        <begin position="99"/>
        <end position="128"/>
    </location>
</feature>
<evidence type="ECO:0000313" key="5">
    <source>
        <dbReference type="EMBL" id="CAD8330740.1"/>
    </source>
</evidence>
<dbReference type="GO" id="GO:0003700">
    <property type="term" value="F:DNA-binding transcription factor activity"/>
    <property type="evidence" value="ECO:0007669"/>
    <property type="project" value="TreeGrafter"/>
</dbReference>
<dbReference type="GO" id="GO:0005634">
    <property type="term" value="C:nucleus"/>
    <property type="evidence" value="ECO:0007669"/>
    <property type="project" value="UniProtKB-SubCell"/>
</dbReference>
<dbReference type="EMBL" id="HBEF01004574">
    <property type="protein sequence ID" value="CAD8330740.1"/>
    <property type="molecule type" value="Transcribed_RNA"/>
</dbReference>
<dbReference type="PANTHER" id="PTHR31319:SF114">
    <property type="entry name" value="OS12G0262400 PROTEIN"/>
    <property type="match status" value="1"/>
</dbReference>
<organism evidence="5">
    <name type="scientific">Craspedostauros australis</name>
    <dbReference type="NCBI Taxonomy" id="1486917"/>
    <lineage>
        <taxon>Eukaryota</taxon>
        <taxon>Sar</taxon>
        <taxon>Stramenopiles</taxon>
        <taxon>Ochrophyta</taxon>
        <taxon>Bacillariophyta</taxon>
        <taxon>Bacillariophyceae</taxon>
        <taxon>Bacillariophycidae</taxon>
        <taxon>Naviculales</taxon>
        <taxon>Naviculaceae</taxon>
        <taxon>Craspedostauros</taxon>
    </lineage>
</organism>
<feature type="domain" description="CCT" evidence="4">
    <location>
        <begin position="253"/>
        <end position="295"/>
    </location>
</feature>
<protein>
    <recommendedName>
        <fullName evidence="4">CCT domain-containing protein</fullName>
    </recommendedName>
</protein>
<reference evidence="5" key="1">
    <citation type="submission" date="2021-01" db="EMBL/GenBank/DDBJ databases">
        <authorList>
            <person name="Corre E."/>
            <person name="Pelletier E."/>
            <person name="Niang G."/>
            <person name="Scheremetjew M."/>
            <person name="Finn R."/>
            <person name="Kale V."/>
            <person name="Holt S."/>
            <person name="Cochrane G."/>
            <person name="Meng A."/>
            <person name="Brown T."/>
            <person name="Cohen L."/>
        </authorList>
    </citation>
    <scope>NUCLEOTIDE SEQUENCE</scope>
    <source>
        <strain evidence="5">CCMP3328</strain>
    </source>
</reference>
<keyword evidence="2" id="KW-0539">Nucleus</keyword>
<feature type="compositionally biased region" description="Low complexity" evidence="3">
    <location>
        <begin position="99"/>
        <end position="110"/>
    </location>
</feature>
<dbReference type="InterPro" id="IPR010402">
    <property type="entry name" value="CCT_domain"/>
</dbReference>
<dbReference type="AlphaFoldDB" id="A0A7R9WPH1"/>
<accession>A0A7R9WPH1</accession>
<dbReference type="InterPro" id="IPR045281">
    <property type="entry name" value="CONSTANS-like"/>
</dbReference>
<evidence type="ECO:0000259" key="4">
    <source>
        <dbReference type="PROSITE" id="PS51017"/>
    </source>
</evidence>
<evidence type="ECO:0000256" key="1">
    <source>
        <dbReference type="ARBA" id="ARBA00004123"/>
    </source>
</evidence>
<dbReference type="PROSITE" id="PS51017">
    <property type="entry name" value="CCT"/>
    <property type="match status" value="1"/>
</dbReference>
<name>A0A7R9WPH1_9STRA</name>
<evidence type="ECO:0000256" key="2">
    <source>
        <dbReference type="ARBA" id="ARBA00023242"/>
    </source>
</evidence>
<evidence type="ECO:0000256" key="3">
    <source>
        <dbReference type="SAM" id="MobiDB-lite"/>
    </source>
</evidence>
<proteinExistence type="predicted"/>